<dbReference type="GO" id="GO:0005886">
    <property type="term" value="C:plasma membrane"/>
    <property type="evidence" value="ECO:0007669"/>
    <property type="project" value="UniProtKB-SubCell"/>
</dbReference>
<dbReference type="RefSeq" id="WP_160651733.1">
    <property type="nucleotide sequence ID" value="NZ_JBHRWU010000001.1"/>
</dbReference>
<dbReference type="GO" id="GO:0022857">
    <property type="term" value="F:transmembrane transporter activity"/>
    <property type="evidence" value="ECO:0007669"/>
    <property type="project" value="TreeGrafter"/>
</dbReference>
<gene>
    <name evidence="11" type="ORF">GQ671_01665</name>
</gene>
<dbReference type="OrthoDB" id="2086825at2"/>
<proteinExistence type="inferred from homology"/>
<protein>
    <submittedName>
        <fullName evidence="11">TRAP transporter small permease subunit</fullName>
    </submittedName>
</protein>
<evidence type="ECO:0000256" key="2">
    <source>
        <dbReference type="ARBA" id="ARBA00022448"/>
    </source>
</evidence>
<dbReference type="AlphaFoldDB" id="A0A6N8TVQ8"/>
<dbReference type="Proteomes" id="UP000436284">
    <property type="component" value="Unassembled WGS sequence"/>
</dbReference>
<sequence>MKAYINFMDTLNSGLRYIVSTLFIIMVSLVFLQVLTRFVINYPISWTEEISRYLMIYIVFLGSALLVRKSAHIAVDFLLEIVNPKAKGILDMIVLIASIIFFGLLIVFGTQLTFIVVGQATPNLQFSMAWAYAAVPIGALLMFLNALAVLFEKMQNRGNEREEPLT</sequence>
<evidence type="ECO:0000256" key="5">
    <source>
        <dbReference type="ARBA" id="ARBA00022692"/>
    </source>
</evidence>
<comment type="similarity">
    <text evidence="8">Belongs to the TRAP transporter small permease family.</text>
</comment>
<keyword evidence="2" id="KW-0813">Transport</keyword>
<feature type="transmembrane region" description="Helical" evidence="9">
    <location>
        <begin position="21"/>
        <end position="44"/>
    </location>
</feature>
<evidence type="ECO:0000256" key="9">
    <source>
        <dbReference type="SAM" id="Phobius"/>
    </source>
</evidence>
<keyword evidence="6 9" id="KW-1133">Transmembrane helix</keyword>
<name>A0A6N8TVQ8_9STAP</name>
<evidence type="ECO:0000256" key="6">
    <source>
        <dbReference type="ARBA" id="ARBA00022989"/>
    </source>
</evidence>
<keyword evidence="7 9" id="KW-0472">Membrane</keyword>
<keyword evidence="4" id="KW-0997">Cell inner membrane</keyword>
<dbReference type="EMBL" id="WUUK01000001">
    <property type="protein sequence ID" value="MXQ50008.1"/>
    <property type="molecule type" value="Genomic_DNA"/>
</dbReference>
<comment type="subcellular location">
    <subcellularLocation>
        <location evidence="1">Cell inner membrane</location>
        <topology evidence="1">Multi-pass membrane protein</topology>
    </subcellularLocation>
</comment>
<dbReference type="PANTHER" id="PTHR35011">
    <property type="entry name" value="2,3-DIKETO-L-GULONATE TRAP TRANSPORTER SMALL PERMEASE PROTEIN YIAM"/>
    <property type="match status" value="1"/>
</dbReference>
<evidence type="ECO:0000256" key="4">
    <source>
        <dbReference type="ARBA" id="ARBA00022519"/>
    </source>
</evidence>
<dbReference type="InterPro" id="IPR055348">
    <property type="entry name" value="DctQ"/>
</dbReference>
<evidence type="ECO:0000256" key="1">
    <source>
        <dbReference type="ARBA" id="ARBA00004429"/>
    </source>
</evidence>
<feature type="transmembrane region" description="Helical" evidence="9">
    <location>
        <begin position="50"/>
        <end position="67"/>
    </location>
</feature>
<dbReference type="Pfam" id="PF04290">
    <property type="entry name" value="DctQ"/>
    <property type="match status" value="1"/>
</dbReference>
<accession>A0A6N8TVQ8</accession>
<dbReference type="InterPro" id="IPR007387">
    <property type="entry name" value="TRAP_DctQ"/>
</dbReference>
<dbReference type="GO" id="GO:0015740">
    <property type="term" value="P:C4-dicarboxylate transport"/>
    <property type="evidence" value="ECO:0007669"/>
    <property type="project" value="TreeGrafter"/>
</dbReference>
<evidence type="ECO:0000313" key="12">
    <source>
        <dbReference type="Proteomes" id="UP000436284"/>
    </source>
</evidence>
<keyword evidence="5 9" id="KW-0812">Transmembrane</keyword>
<organism evidence="11 12">
    <name type="scientific">Salinicoccus hispanicus</name>
    <dbReference type="NCBI Taxonomy" id="157225"/>
    <lineage>
        <taxon>Bacteria</taxon>
        <taxon>Bacillati</taxon>
        <taxon>Bacillota</taxon>
        <taxon>Bacilli</taxon>
        <taxon>Bacillales</taxon>
        <taxon>Staphylococcaceae</taxon>
        <taxon>Salinicoccus</taxon>
    </lineage>
</organism>
<keyword evidence="3" id="KW-1003">Cell membrane</keyword>
<evidence type="ECO:0000313" key="11">
    <source>
        <dbReference type="EMBL" id="MXQ50008.1"/>
    </source>
</evidence>
<evidence type="ECO:0000256" key="3">
    <source>
        <dbReference type="ARBA" id="ARBA00022475"/>
    </source>
</evidence>
<dbReference type="PANTHER" id="PTHR35011:SF11">
    <property type="entry name" value="TRAP TRANSPORTER SMALL PERMEASE PROTEIN"/>
    <property type="match status" value="1"/>
</dbReference>
<keyword evidence="12" id="KW-1185">Reference proteome</keyword>
<evidence type="ECO:0000256" key="7">
    <source>
        <dbReference type="ARBA" id="ARBA00023136"/>
    </source>
</evidence>
<feature type="transmembrane region" description="Helical" evidence="9">
    <location>
        <begin position="129"/>
        <end position="151"/>
    </location>
</feature>
<feature type="transmembrane region" description="Helical" evidence="9">
    <location>
        <begin position="88"/>
        <end position="117"/>
    </location>
</feature>
<reference evidence="11 12" key="1">
    <citation type="submission" date="2019-12" db="EMBL/GenBank/DDBJ databases">
        <title>Salinicoccus cyprini sp. nov., isolated from gastro-intestinal tract of mirror carp, Cyprinus carpio var. specularis, collected from Gobind Sagar Reservoir, Himachal Pradesh, India.</title>
        <authorList>
            <person name="Talwar C."/>
            <person name="Singh A.K."/>
            <person name="Lal R."/>
            <person name="Negi R.K."/>
        </authorList>
    </citation>
    <scope>NUCLEOTIDE SEQUENCE [LARGE SCALE GENOMIC DNA]</scope>
    <source>
        <strain evidence="11 12">J-82</strain>
    </source>
</reference>
<feature type="domain" description="Tripartite ATP-independent periplasmic transporters DctQ component" evidence="10">
    <location>
        <begin position="26"/>
        <end position="155"/>
    </location>
</feature>
<evidence type="ECO:0000259" key="10">
    <source>
        <dbReference type="Pfam" id="PF04290"/>
    </source>
</evidence>
<evidence type="ECO:0000256" key="8">
    <source>
        <dbReference type="ARBA" id="ARBA00038436"/>
    </source>
</evidence>
<comment type="caution">
    <text evidence="11">The sequence shown here is derived from an EMBL/GenBank/DDBJ whole genome shotgun (WGS) entry which is preliminary data.</text>
</comment>